<dbReference type="RefSeq" id="WP_267653872.1">
    <property type="nucleotide sequence ID" value="NZ_JAOVZR010000001.1"/>
</dbReference>
<protein>
    <submittedName>
        <fullName evidence="1">Uncharacterized protein</fullName>
    </submittedName>
</protein>
<gene>
    <name evidence="1" type="ORF">OEG84_11415</name>
</gene>
<dbReference type="EMBL" id="JAOVZR010000001">
    <property type="protein sequence ID" value="MCY0148301.1"/>
    <property type="molecule type" value="Genomic_DNA"/>
</dbReference>
<evidence type="ECO:0000313" key="1">
    <source>
        <dbReference type="EMBL" id="MCY0148301.1"/>
    </source>
</evidence>
<evidence type="ECO:0000313" key="2">
    <source>
        <dbReference type="Proteomes" id="UP001073227"/>
    </source>
</evidence>
<comment type="caution">
    <text evidence="1">The sequence shown here is derived from an EMBL/GenBank/DDBJ whole genome shotgun (WGS) entry which is preliminary data.</text>
</comment>
<accession>A0ABT3Z933</accession>
<keyword evidence="2" id="KW-1185">Reference proteome</keyword>
<name>A0ABT3Z933_9HYPH</name>
<organism evidence="1 2">
    <name type="scientific">Hoeflea algicola</name>
    <dbReference type="NCBI Taxonomy" id="2983763"/>
    <lineage>
        <taxon>Bacteria</taxon>
        <taxon>Pseudomonadati</taxon>
        <taxon>Pseudomonadota</taxon>
        <taxon>Alphaproteobacteria</taxon>
        <taxon>Hyphomicrobiales</taxon>
        <taxon>Rhizobiaceae</taxon>
        <taxon>Hoeflea</taxon>
    </lineage>
</organism>
<proteinExistence type="predicted"/>
<reference evidence="1" key="1">
    <citation type="submission" date="2022-10" db="EMBL/GenBank/DDBJ databases">
        <title>Hoeflea sp. G2-23, isolated from marine algae.</title>
        <authorList>
            <person name="Kristyanto S."/>
            <person name="Kim J.M."/>
            <person name="Jeon C.O."/>
        </authorList>
    </citation>
    <scope>NUCLEOTIDE SEQUENCE</scope>
    <source>
        <strain evidence="1">G2-23</strain>
    </source>
</reference>
<dbReference type="Proteomes" id="UP001073227">
    <property type="component" value="Unassembled WGS sequence"/>
</dbReference>
<sequence>MNFTDEEIAHAKAAMKKPAPVGALRLIASGRAVVSLSKDGRDVLMEEIDGRKVRDPDHPDQKMGLAGAWPLFRAGMIDQFGVVTEAGRAVLETATS</sequence>